<dbReference type="Gene3D" id="3.90.550.10">
    <property type="entry name" value="Spore Coat Polysaccharide Biosynthesis Protein SpsA, Chain A"/>
    <property type="match status" value="1"/>
</dbReference>
<dbReference type="Pfam" id="PF00248">
    <property type="entry name" value="Aldo_ket_red"/>
    <property type="match status" value="1"/>
</dbReference>
<dbReference type="InterPro" id="IPR003329">
    <property type="entry name" value="Cytidylyl_trans"/>
</dbReference>
<dbReference type="Proteomes" id="UP000318336">
    <property type="component" value="Unassembled WGS sequence"/>
</dbReference>
<dbReference type="GO" id="GO:0005829">
    <property type="term" value="C:cytosol"/>
    <property type="evidence" value="ECO:0007669"/>
    <property type="project" value="TreeGrafter"/>
</dbReference>
<organism evidence="3 4">
    <name type="scientific">Barrientosiimonas humi</name>
    <dbReference type="NCBI Taxonomy" id="999931"/>
    <lineage>
        <taxon>Bacteria</taxon>
        <taxon>Bacillati</taxon>
        <taxon>Actinomycetota</taxon>
        <taxon>Actinomycetes</taxon>
        <taxon>Micrococcales</taxon>
        <taxon>Dermacoccaceae</taxon>
        <taxon>Barrientosiimonas</taxon>
    </lineage>
</organism>
<dbReference type="PANTHER" id="PTHR42866:SF1">
    <property type="entry name" value="SPORE COAT POLYSACCHARIDE BIOSYNTHESIS PROTEIN SPSF"/>
    <property type="match status" value="1"/>
</dbReference>
<reference evidence="3 4" key="1">
    <citation type="submission" date="2019-06" db="EMBL/GenBank/DDBJ databases">
        <title>Sequencing the genomes of 1000 actinobacteria strains.</title>
        <authorList>
            <person name="Klenk H.-P."/>
        </authorList>
    </citation>
    <scope>NUCLEOTIDE SEQUENCE [LARGE SCALE GENOMIC DNA]</scope>
    <source>
        <strain evidence="3 4">DSM 24617</strain>
    </source>
</reference>
<evidence type="ECO:0000256" key="1">
    <source>
        <dbReference type="SAM" id="MobiDB-lite"/>
    </source>
</evidence>
<feature type="region of interest" description="Disordered" evidence="1">
    <location>
        <begin position="485"/>
        <end position="504"/>
    </location>
</feature>
<name>A0A542XDN1_9MICO</name>
<sequence>MSRTRVVIQSRLNSSRLPGKALMTIGGMPLVELVARRAARSGHEVVVATSEEHYDQRIVDHLDTVGIPVVRGSLDDVLGRFVAATRDLEPGDTVVRLTGDNPVGDADVIDDLASAMARGGYAYGRNDVSRMPEGLGCEVFSIDDLRRADREATTAYDREHVTPWLRRHVRTLDHVPPQSPTDIHRFRCTVDVLNDYVRVSRMFGGVADPVAIPWTALMDRLRELIREEGPSVPTRDRSGLGQSVLLLGGTQLAGAGASPPPEVRALLAHAADRGITHVEVGRADGDAEAVLRACGEPQLTKRFGYVSRVRPLGADAHDPLAVEASVERSFAELGRRSVAAAVLDDLSDARPATWERLRAYVGGGEVQRVGVAVRTAEQVPEALGLPGLGYLELPLRPGASVPDEVQQALRGADVVVTAHSVFDGGSVLDQNDPRNARLRALATDLGRDGVDDLCLAYALGHDVVTSVAVGCDDEPQLQRNADLAARPPLDDEQRARVRDVLGKD</sequence>
<feature type="domain" description="NADP-dependent oxidoreductase" evidence="2">
    <location>
        <begin position="245"/>
        <end position="500"/>
    </location>
</feature>
<keyword evidence="4" id="KW-1185">Reference proteome</keyword>
<feature type="compositionally biased region" description="Basic and acidic residues" evidence="1">
    <location>
        <begin position="488"/>
        <end position="504"/>
    </location>
</feature>
<comment type="caution">
    <text evidence="3">The sequence shown here is derived from an EMBL/GenBank/DDBJ whole genome shotgun (WGS) entry which is preliminary data.</text>
</comment>
<evidence type="ECO:0000313" key="4">
    <source>
        <dbReference type="Proteomes" id="UP000318336"/>
    </source>
</evidence>
<accession>A0A542XDN1</accession>
<dbReference type="OrthoDB" id="9801052at2"/>
<proteinExistence type="predicted"/>
<dbReference type="SUPFAM" id="SSF53448">
    <property type="entry name" value="Nucleotide-diphospho-sugar transferases"/>
    <property type="match status" value="1"/>
</dbReference>
<dbReference type="AlphaFoldDB" id="A0A542XDN1"/>
<dbReference type="EMBL" id="VFOK01000001">
    <property type="protein sequence ID" value="TQL33951.1"/>
    <property type="molecule type" value="Genomic_DNA"/>
</dbReference>
<dbReference type="InterPro" id="IPR023210">
    <property type="entry name" value="NADP_OxRdtase_dom"/>
</dbReference>
<gene>
    <name evidence="3" type="ORF">FB554_2108</name>
</gene>
<dbReference type="PANTHER" id="PTHR42866">
    <property type="entry name" value="3-DEOXY-MANNO-OCTULOSONATE CYTIDYLYLTRANSFERASE"/>
    <property type="match status" value="1"/>
</dbReference>
<dbReference type="Pfam" id="PF02348">
    <property type="entry name" value="CTP_transf_3"/>
    <property type="match status" value="1"/>
</dbReference>
<dbReference type="RefSeq" id="WP_142005910.1">
    <property type="nucleotide sequence ID" value="NZ_CAJTBP010000001.1"/>
</dbReference>
<dbReference type="Gene3D" id="3.20.20.100">
    <property type="entry name" value="NADP-dependent oxidoreductase domain"/>
    <property type="match status" value="1"/>
</dbReference>
<evidence type="ECO:0000259" key="2">
    <source>
        <dbReference type="Pfam" id="PF00248"/>
    </source>
</evidence>
<protein>
    <submittedName>
        <fullName evidence="3">Spore coat polysaccharide biosynthesis protein SpsF</fullName>
    </submittedName>
</protein>
<dbReference type="SUPFAM" id="SSF51430">
    <property type="entry name" value="NAD(P)-linked oxidoreductase"/>
    <property type="match status" value="1"/>
</dbReference>
<dbReference type="InterPro" id="IPR036812">
    <property type="entry name" value="NAD(P)_OxRdtase_dom_sf"/>
</dbReference>
<evidence type="ECO:0000313" key="3">
    <source>
        <dbReference type="EMBL" id="TQL33951.1"/>
    </source>
</evidence>
<dbReference type="InterPro" id="IPR029044">
    <property type="entry name" value="Nucleotide-diphossugar_trans"/>
</dbReference>